<keyword evidence="9 16" id="KW-0812">Transmembrane</keyword>
<dbReference type="InterPro" id="IPR001670">
    <property type="entry name" value="ADH_Fe/GldA"/>
</dbReference>
<evidence type="ECO:0000256" key="4">
    <source>
        <dbReference type="ARBA" id="ARBA00006739"/>
    </source>
</evidence>
<dbReference type="GO" id="GO:0006679">
    <property type="term" value="P:glucosylceramide biosynthetic process"/>
    <property type="evidence" value="ECO:0007669"/>
    <property type="project" value="TreeGrafter"/>
</dbReference>
<dbReference type="Pfam" id="PF13506">
    <property type="entry name" value="Glyco_transf_21"/>
    <property type="match status" value="1"/>
</dbReference>
<dbReference type="CDD" id="cd08177">
    <property type="entry name" value="MAR"/>
    <property type="match status" value="1"/>
</dbReference>
<dbReference type="Gene3D" id="3.90.550.10">
    <property type="entry name" value="Spore Coat Polysaccharide Biosynthesis Protein SpsA, Chain A"/>
    <property type="match status" value="1"/>
</dbReference>
<dbReference type="GO" id="GO:0016020">
    <property type="term" value="C:membrane"/>
    <property type="evidence" value="ECO:0007669"/>
    <property type="project" value="UniProtKB-SubCell"/>
</dbReference>
<dbReference type="Proteomes" id="UP000011086">
    <property type="component" value="Unassembled WGS sequence"/>
</dbReference>
<evidence type="ECO:0000256" key="14">
    <source>
        <dbReference type="ARBA" id="ARBA00031543"/>
    </source>
</evidence>
<dbReference type="Pfam" id="PF00465">
    <property type="entry name" value="Fe-ADH"/>
    <property type="match status" value="1"/>
</dbReference>
<evidence type="ECO:0000259" key="17">
    <source>
        <dbReference type="Pfam" id="PF00465"/>
    </source>
</evidence>
<evidence type="ECO:0000256" key="16">
    <source>
        <dbReference type="SAM" id="Phobius"/>
    </source>
</evidence>
<evidence type="ECO:0000256" key="2">
    <source>
        <dbReference type="ARBA" id="ARBA00004760"/>
    </source>
</evidence>
<protein>
    <recommendedName>
        <fullName evidence="6">Ceramide glucosyltransferase</fullName>
        <ecNumber evidence="5">2.4.1.80</ecNumber>
    </recommendedName>
    <alternativeName>
        <fullName evidence="14">Glucosylceramide synthase</fullName>
    </alternativeName>
    <alternativeName>
        <fullName evidence="15">UDP-glucose ceramide glucosyltransferase</fullName>
    </alternativeName>
    <alternativeName>
        <fullName evidence="13">UDP-glucose:N-acylsphingosine D-glucosyltransferase</fullName>
    </alternativeName>
</protein>
<comment type="pathway">
    <text evidence="3">Sphingolipid metabolism.</text>
</comment>
<reference evidence="19" key="1">
    <citation type="journal article" date="2012" name="PLoS Genet.">
        <title>Comparative analysis of the genomes of two field isolates of the rice blast fungus Magnaporthe oryzae.</title>
        <authorList>
            <person name="Xue M."/>
            <person name="Yang J."/>
            <person name="Li Z."/>
            <person name="Hu S."/>
            <person name="Yao N."/>
            <person name="Dean R.A."/>
            <person name="Zhao W."/>
            <person name="Shen M."/>
            <person name="Zhang H."/>
            <person name="Li C."/>
            <person name="Liu L."/>
            <person name="Cao L."/>
            <person name="Xu X."/>
            <person name="Xing Y."/>
            <person name="Hsiang T."/>
            <person name="Zhang Z."/>
            <person name="Xu J.R."/>
            <person name="Peng Y.L."/>
        </authorList>
    </citation>
    <scope>NUCLEOTIDE SEQUENCE</scope>
    <source>
        <strain evidence="19">Y34</strain>
    </source>
</reference>
<keyword evidence="8" id="KW-0808">Transferase</keyword>
<dbReference type="EC" id="2.4.1.80" evidence="5"/>
<evidence type="ECO:0000259" key="18">
    <source>
        <dbReference type="Pfam" id="PF25137"/>
    </source>
</evidence>
<keyword evidence="10 16" id="KW-1133">Transmembrane helix</keyword>
<keyword evidence="12 16" id="KW-0472">Membrane</keyword>
<dbReference type="InterPro" id="IPR029044">
    <property type="entry name" value="Nucleotide-diphossugar_trans"/>
</dbReference>
<dbReference type="InterPro" id="IPR034786">
    <property type="entry name" value="MAR"/>
</dbReference>
<dbReference type="Gene3D" id="1.20.1090.10">
    <property type="entry name" value="Dehydroquinate synthase-like - alpha domain"/>
    <property type="match status" value="1"/>
</dbReference>
<evidence type="ECO:0000256" key="10">
    <source>
        <dbReference type="ARBA" id="ARBA00022989"/>
    </source>
</evidence>
<evidence type="ECO:0000256" key="11">
    <source>
        <dbReference type="ARBA" id="ARBA00023002"/>
    </source>
</evidence>
<evidence type="ECO:0000256" key="13">
    <source>
        <dbReference type="ARBA" id="ARBA00031017"/>
    </source>
</evidence>
<evidence type="ECO:0000256" key="12">
    <source>
        <dbReference type="ARBA" id="ARBA00023136"/>
    </source>
</evidence>
<dbReference type="EMBL" id="JH793713">
    <property type="protein sequence ID" value="ELQ33498.1"/>
    <property type="molecule type" value="Genomic_DNA"/>
</dbReference>
<sequence>MPLLMDGLAYAGAIWSLIVFCVQAIGLYQLFRSYSRPPPPPVSPSLTSEDVPHVTVIRPVKGLEPRLYECLISTLQQSYPRDKLSVHLCISSKEDPAYPVLKKVVVEYSATHDVRLFVETEDPLLYGTTGDTRNLGPNPKIRNISHAYREAKGDIIWIIDCNIWVSKGTAGRMVDKLCGFPAGSRPYKFVHQLPLSVDVTPPQDSGVLRTGGGRLDEMFMATTHGKFYSAINTVGVAPCICGKSNMFRKSHLDRLTDPAHNPILPKETATRPRGIDYFSAYICEDHLIGDLLWRSQVPGHGNHGLVFGDLALQPMMNNSVGSYIARRVRWLRVRKWTVLLATLVEPGVESMVCCMAFAHALTTTPWCPNPADWPIPHTWTALWSIWLAAIAVWATLDYVVYHFLHSCRSIEKDADSPDFAQGNELMKRPFGAWILAWIGREILALPIWTRAVLLGTTVTWRGTKFKELAVAPVGSEHKAAILTAWEPILATSSFRSIAVMDSFVYRNTPSPKVIFGRGTLSSLANEIRNLSAPSGCKKPLLVSSPGRVSLARQIRKRLGEDGISEVELLSTAAVHNPSSVINDALPLTADRDCIVSLGGGSAVGLGKALAVRTELPHVVVPTTYSGSEMTPILGEKGADGKKVSVTDPKILPTVVIYDVDLTLDLPLDVSFPSGINALAHSIEALYAQHSNPVTSVLALESIRCLGAALGSLDGNSSSVEVRTALLRGAFLAGYAVASTGIALQHKLAHAVAGTAGLPHAETHAVLLPHTLAYNLPSIPKQTIASLIEAISQTKLAGSATGLGGPVVLINDIISRTGIPRSLKDLGMAETDIERVTDVAMEKPYWNPRSVKREDIRALITRAWNGETARTDLNGVTADEKLALI</sequence>
<evidence type="ECO:0000256" key="5">
    <source>
        <dbReference type="ARBA" id="ARBA00012699"/>
    </source>
</evidence>
<comment type="similarity">
    <text evidence="4">Belongs to the glycosyltransferase 2 family.</text>
</comment>
<dbReference type="SUPFAM" id="SSF56796">
    <property type="entry name" value="Dehydroquinate synthase-like"/>
    <property type="match status" value="1"/>
</dbReference>
<keyword evidence="11" id="KW-0560">Oxidoreductase</keyword>
<gene>
    <name evidence="19" type="ORF">OOU_Y34scaffold00936g25</name>
</gene>
<dbReference type="PANTHER" id="PTHR12726">
    <property type="entry name" value="CERAMIDE GLUCOSYLTRANSFERASE"/>
    <property type="match status" value="1"/>
</dbReference>
<dbReference type="Pfam" id="PF25137">
    <property type="entry name" value="ADH_Fe_C"/>
    <property type="match status" value="1"/>
</dbReference>
<organism evidence="19">
    <name type="scientific">Pyricularia oryzae (strain Y34)</name>
    <name type="common">Rice blast fungus</name>
    <name type="synonym">Magnaporthe oryzae</name>
    <dbReference type="NCBI Taxonomy" id="1143189"/>
    <lineage>
        <taxon>Eukaryota</taxon>
        <taxon>Fungi</taxon>
        <taxon>Dikarya</taxon>
        <taxon>Ascomycota</taxon>
        <taxon>Pezizomycotina</taxon>
        <taxon>Sordariomycetes</taxon>
        <taxon>Sordariomycetidae</taxon>
        <taxon>Magnaporthales</taxon>
        <taxon>Pyriculariaceae</taxon>
        <taxon>Pyricularia</taxon>
    </lineage>
</organism>
<dbReference type="GO" id="GO:0018506">
    <property type="term" value="F:maleylacetate reductase activity"/>
    <property type="evidence" value="ECO:0007669"/>
    <property type="project" value="InterPro"/>
</dbReference>
<dbReference type="InterPro" id="IPR056798">
    <property type="entry name" value="ADH_Fe_C"/>
</dbReference>
<dbReference type="InterPro" id="IPR025993">
    <property type="entry name" value="Ceramide_glucosylTrfase"/>
</dbReference>
<feature type="transmembrane region" description="Helical" evidence="16">
    <location>
        <begin position="12"/>
        <end position="31"/>
    </location>
</feature>
<evidence type="ECO:0000313" key="19">
    <source>
        <dbReference type="EMBL" id="ELQ33498.1"/>
    </source>
</evidence>
<evidence type="ECO:0000256" key="7">
    <source>
        <dbReference type="ARBA" id="ARBA00022676"/>
    </source>
</evidence>
<dbReference type="GO" id="GO:0008120">
    <property type="term" value="F:ceramide glucosyltransferase activity"/>
    <property type="evidence" value="ECO:0007669"/>
    <property type="project" value="UniProtKB-EC"/>
</dbReference>
<dbReference type="Gene3D" id="3.40.50.1970">
    <property type="match status" value="1"/>
</dbReference>
<proteinExistence type="inferred from homology"/>
<comment type="subcellular location">
    <subcellularLocation>
        <location evidence="1">Membrane</location>
        <topology evidence="1">Multi-pass membrane protein</topology>
    </subcellularLocation>
</comment>
<evidence type="ECO:0000256" key="3">
    <source>
        <dbReference type="ARBA" id="ARBA00004991"/>
    </source>
</evidence>
<feature type="domain" description="Alcohol dehydrogenase iron-type/glycerol dehydrogenase GldA" evidence="17">
    <location>
        <begin position="511"/>
        <end position="658"/>
    </location>
</feature>
<evidence type="ECO:0000256" key="15">
    <source>
        <dbReference type="ARBA" id="ARBA00032575"/>
    </source>
</evidence>
<dbReference type="PANTHER" id="PTHR12726:SF0">
    <property type="entry name" value="CERAMIDE GLUCOSYLTRANSFERASE"/>
    <property type="match status" value="1"/>
</dbReference>
<dbReference type="GO" id="GO:0046872">
    <property type="term" value="F:metal ion binding"/>
    <property type="evidence" value="ECO:0007669"/>
    <property type="project" value="InterPro"/>
</dbReference>
<evidence type="ECO:0000256" key="9">
    <source>
        <dbReference type="ARBA" id="ARBA00022692"/>
    </source>
</evidence>
<evidence type="ECO:0000256" key="8">
    <source>
        <dbReference type="ARBA" id="ARBA00022679"/>
    </source>
</evidence>
<feature type="domain" description="Fe-containing alcohol dehydrogenase-like C-terminal" evidence="18">
    <location>
        <begin position="673"/>
        <end position="863"/>
    </location>
</feature>
<keyword evidence="7" id="KW-0328">Glycosyltransferase</keyword>
<accession>A0AA97NNR7</accession>
<name>A0AA97NNR7_PYRO3</name>
<evidence type="ECO:0000256" key="1">
    <source>
        <dbReference type="ARBA" id="ARBA00004141"/>
    </source>
</evidence>
<comment type="pathway">
    <text evidence="2">Lipid metabolism; sphingolipid metabolism.</text>
</comment>
<dbReference type="AlphaFoldDB" id="A0AA97NNR7"/>
<dbReference type="SUPFAM" id="SSF53448">
    <property type="entry name" value="Nucleotide-diphospho-sugar transferases"/>
    <property type="match status" value="1"/>
</dbReference>
<evidence type="ECO:0000256" key="6">
    <source>
        <dbReference type="ARBA" id="ARBA00019988"/>
    </source>
</evidence>